<dbReference type="Gene3D" id="2.160.20.80">
    <property type="entry name" value="E3 ubiquitin-protein ligase SopA"/>
    <property type="match status" value="1"/>
</dbReference>
<keyword evidence="2" id="KW-1185">Reference proteome</keyword>
<dbReference type="RefSeq" id="WP_254010473.1">
    <property type="nucleotide sequence ID" value="NZ_JAMZMM010000022.1"/>
</dbReference>
<evidence type="ECO:0000313" key="2">
    <source>
        <dbReference type="Proteomes" id="UP001204953"/>
    </source>
</evidence>
<dbReference type="EMBL" id="JAMZMM010000022">
    <property type="protein sequence ID" value="MCP2727663.1"/>
    <property type="molecule type" value="Genomic_DNA"/>
</dbReference>
<reference evidence="1" key="1">
    <citation type="submission" date="2022-06" db="EMBL/GenBank/DDBJ databases">
        <title>New cyanobacteria of genus Symplocastrum in benthos of Lake Baikal.</title>
        <authorList>
            <person name="Sorokovikova E."/>
            <person name="Tikhonova I."/>
            <person name="Krasnopeev A."/>
            <person name="Evseev P."/>
            <person name="Gladkikh A."/>
            <person name="Belykh O."/>
        </authorList>
    </citation>
    <scope>NUCLEOTIDE SEQUENCE</scope>
    <source>
        <strain evidence="1">BBK-W-15</strain>
    </source>
</reference>
<dbReference type="InterPro" id="IPR051082">
    <property type="entry name" value="Pentapeptide-BTB/POZ_domain"/>
</dbReference>
<dbReference type="AlphaFoldDB" id="A0AAE3KMH7"/>
<proteinExistence type="predicted"/>
<evidence type="ECO:0000313" key="1">
    <source>
        <dbReference type="EMBL" id="MCP2727663.1"/>
    </source>
</evidence>
<sequence length="295" mass="33677">MELYNEPHSYLVKLGVSYWNDWRERNPEVTPILAGANLNLLDLSGFNLRGANIQGANLFGTDLIEADLTGADLTKADLTAADLSHANFRGATIANVRLIRTQALGTSFEQAILTGSCIEDWNIDSATNFNDVLCDYIYLKSKYCPENRGYSLEERRPYNGIFEPGEFSKLFQKTLETLDLVFRNSIDWQAFLMTFQELNRKRVGSELSIQAIENKQRGTLVVRVNVRDEDNKAEIEQSFKQLYQVALEATEIKYLEQLEGKVDDPAREIASYRQRYANLQFMIEMMALRSELIGE</sequence>
<gene>
    <name evidence="1" type="ORF">NJ959_04120</name>
</gene>
<dbReference type="Proteomes" id="UP001204953">
    <property type="component" value="Unassembled WGS sequence"/>
</dbReference>
<comment type="caution">
    <text evidence="1">The sequence shown here is derived from an EMBL/GenBank/DDBJ whole genome shotgun (WGS) entry which is preliminary data.</text>
</comment>
<name>A0AAE3KMH7_9CYAN</name>
<dbReference type="SUPFAM" id="SSF141571">
    <property type="entry name" value="Pentapeptide repeat-like"/>
    <property type="match status" value="1"/>
</dbReference>
<protein>
    <submittedName>
        <fullName evidence="1">Pentapeptide repeat-containing protein</fullName>
    </submittedName>
</protein>
<dbReference type="PANTHER" id="PTHR14136">
    <property type="entry name" value="BTB_POZ DOMAIN-CONTAINING PROTEIN KCTD9"/>
    <property type="match status" value="1"/>
</dbReference>
<dbReference type="PANTHER" id="PTHR14136:SF17">
    <property type="entry name" value="BTB_POZ DOMAIN-CONTAINING PROTEIN KCTD9"/>
    <property type="match status" value="1"/>
</dbReference>
<dbReference type="Pfam" id="PF00805">
    <property type="entry name" value="Pentapeptide"/>
    <property type="match status" value="1"/>
</dbReference>
<dbReference type="InterPro" id="IPR001646">
    <property type="entry name" value="5peptide_repeat"/>
</dbReference>
<accession>A0AAE3KMH7</accession>
<organism evidence="1 2">
    <name type="scientific">Limnofasciculus baicalensis BBK-W-15</name>
    <dbReference type="NCBI Taxonomy" id="2699891"/>
    <lineage>
        <taxon>Bacteria</taxon>
        <taxon>Bacillati</taxon>
        <taxon>Cyanobacteriota</taxon>
        <taxon>Cyanophyceae</taxon>
        <taxon>Coleofasciculales</taxon>
        <taxon>Coleofasciculaceae</taxon>
        <taxon>Limnofasciculus</taxon>
        <taxon>Limnofasciculus baicalensis</taxon>
    </lineage>
</organism>